<dbReference type="RefSeq" id="WP_231975173.1">
    <property type="nucleotide sequence ID" value="NZ_CP138495.1"/>
</dbReference>
<dbReference type="AlphaFoldDB" id="A0A2H1E6T8"/>
<reference evidence="1 2" key="1">
    <citation type="submission" date="2016-11" db="EMBL/GenBank/DDBJ databases">
        <authorList>
            <person name="Jaros S."/>
            <person name="Januszkiewicz K."/>
            <person name="Wedrychowicz H."/>
        </authorList>
    </citation>
    <scope>NUCLEOTIDE SEQUENCE [LARGE SCALE GENOMIC DNA]</scope>
    <source>
        <strain evidence="1">NCIMB 2154T</strain>
    </source>
</reference>
<accession>A0A2H1E6T8</accession>
<dbReference type="SUPFAM" id="SSF50969">
    <property type="entry name" value="YVTN repeat-like/Quinoprotein amine dehydrogenase"/>
    <property type="match status" value="1"/>
</dbReference>
<evidence type="ECO:0000313" key="1">
    <source>
        <dbReference type="EMBL" id="SFZ80094.1"/>
    </source>
</evidence>
<dbReference type="STRING" id="1349785.GCA_000509405_02469"/>
<dbReference type="InterPro" id="IPR011044">
    <property type="entry name" value="Quino_amine_DH_bsu"/>
</dbReference>
<dbReference type="EMBL" id="LT634361">
    <property type="protein sequence ID" value="SFZ80094.1"/>
    <property type="molecule type" value="Genomic_DNA"/>
</dbReference>
<organism evidence="1 2">
    <name type="scientific">Tenacibaculum maritimum NCIMB 2154</name>
    <dbReference type="NCBI Taxonomy" id="1349785"/>
    <lineage>
        <taxon>Bacteria</taxon>
        <taxon>Pseudomonadati</taxon>
        <taxon>Bacteroidota</taxon>
        <taxon>Flavobacteriia</taxon>
        <taxon>Flavobacteriales</taxon>
        <taxon>Flavobacteriaceae</taxon>
        <taxon>Tenacibaculum</taxon>
    </lineage>
</organism>
<dbReference type="Proteomes" id="UP000231564">
    <property type="component" value="Chromosome MARIT"/>
</dbReference>
<keyword evidence="1" id="KW-0449">Lipoprotein</keyword>
<dbReference type="InterPro" id="IPR025401">
    <property type="entry name" value="DUF4374"/>
</dbReference>
<sequence>MNIINNTMDTIWLKKIFFFSILATTLISCSEDNVVTPPQKSSTKYVVAFEANPVGKEEPIDYILELPSLEALTSGEINVKNKGIPQTGWRFFHQTNNTLFTAGYSKDVTCKSYEISTEGVLQEKSKFTFDKTLDSYASTEDGKMIAVELSYDGLGQKRFHIVDAKTGKVERIIAHDIDIDKGDGTKENPGSIPWVTGMVQRGNKLFVSYHKWLADGSYKTPDTERAYIAIFSYPSFEFEKIIYDTRTSPIGINGHNTGIVKTENGDLYSYSSSALSAGFTSAIKPSAILKIKNNTTEFDNDYFFDVENAPNGGKVYWMSYIGNGKAIARIINDDSVGAYEWGAFLKTDVLKMVVIDFYNKTVTDIAGIPNPHGQRYTTPAFIENGKVYISVTTPIETRVYIVDPESASAKKGAKVDAKSLKGIFKLKTDA</sequence>
<dbReference type="GeneID" id="47721787"/>
<name>A0A2H1E6T8_9FLAO</name>
<gene>
    <name evidence="1" type="ORF">MARIT_0183</name>
</gene>
<protein>
    <submittedName>
        <fullName evidence="1">Probable lipoprotein</fullName>
    </submittedName>
</protein>
<proteinExistence type="predicted"/>
<dbReference type="KEGG" id="tmar:MARIT_0183"/>
<evidence type="ECO:0000313" key="2">
    <source>
        <dbReference type="Proteomes" id="UP000231564"/>
    </source>
</evidence>
<keyword evidence="2" id="KW-1185">Reference proteome</keyword>
<dbReference type="Pfam" id="PF14298">
    <property type="entry name" value="DUF4374"/>
    <property type="match status" value="1"/>
</dbReference>